<dbReference type="Pfam" id="PF21842">
    <property type="entry name" value="DUF6901"/>
    <property type="match status" value="1"/>
</dbReference>
<protein>
    <submittedName>
        <fullName evidence="1">Uncharacterized protein</fullName>
    </submittedName>
</protein>
<proteinExistence type="predicted"/>
<sequence>MTQTITYKFFAAKEEVVHIDLNFDDHTFQIQPDPAVEKPSWAKLEHQKCSNCPLGADVEWCPTAVSIAQFLPHFTEKFSYEKTVIEVETPLRSIITKSTFQTGIASLLGLVCATSGCPHTKFLRPLARFHLPFANEQETVFRALAANLLAQYVENSNNGGQKALNFDELNKNYAQLSIVNGFLAERLRDGVERDAALNAVIILDGLALITPENTDGSFEDLEDVFVVE</sequence>
<name>A0A1C3REM1_9PROT</name>
<dbReference type="InterPro" id="IPR054196">
    <property type="entry name" value="DUF6901"/>
</dbReference>
<dbReference type="OrthoDB" id="9813686at2"/>
<organism evidence="1 2">
    <name type="scientific">Candidatus Terasakiella magnetica</name>
    <dbReference type="NCBI Taxonomy" id="1867952"/>
    <lineage>
        <taxon>Bacteria</taxon>
        <taxon>Pseudomonadati</taxon>
        <taxon>Pseudomonadota</taxon>
        <taxon>Alphaproteobacteria</taxon>
        <taxon>Rhodospirillales</taxon>
        <taxon>Terasakiellaceae</taxon>
        <taxon>Terasakiella</taxon>
    </lineage>
</organism>
<dbReference type="EMBL" id="FLYE01000004">
    <property type="protein sequence ID" value="SCA55705.1"/>
    <property type="molecule type" value="Genomic_DNA"/>
</dbReference>
<dbReference type="STRING" id="1867952.MTBPR1_120011"/>
<evidence type="ECO:0000313" key="1">
    <source>
        <dbReference type="EMBL" id="SCA55705.1"/>
    </source>
</evidence>
<dbReference type="RefSeq" id="WP_069186417.1">
    <property type="nucleotide sequence ID" value="NZ_FLYE01000004.1"/>
</dbReference>
<keyword evidence="2" id="KW-1185">Reference proteome</keyword>
<dbReference type="Proteomes" id="UP000231658">
    <property type="component" value="Unassembled WGS sequence"/>
</dbReference>
<gene>
    <name evidence="1" type="ORF">MTBPR1_120011</name>
</gene>
<accession>A0A1C3REM1</accession>
<evidence type="ECO:0000313" key="2">
    <source>
        <dbReference type="Proteomes" id="UP000231658"/>
    </source>
</evidence>
<dbReference type="AlphaFoldDB" id="A0A1C3REM1"/>
<reference evidence="1 2" key="1">
    <citation type="submission" date="2016-07" db="EMBL/GenBank/DDBJ databases">
        <authorList>
            <person name="Lefevre C.T."/>
        </authorList>
    </citation>
    <scope>NUCLEOTIDE SEQUENCE [LARGE SCALE GENOMIC DNA]</scope>
    <source>
        <strain evidence="1">PR1</strain>
    </source>
</reference>